<accession>A0A484H380</accession>
<sequence length="124" mass="12789">EVKPAEMSPPGEGGEEQKVQSEPEQGAAADGKEAGDEGGGKEGCEVSVRAAGPADGESREAEAEAGGGEGGEQGGEEQPPRAAVEGPETADGQRRGPRARFTQVQVQDLESVFKHTQYPTALMR</sequence>
<dbReference type="GO" id="GO:0003677">
    <property type="term" value="F:DNA binding"/>
    <property type="evidence" value="ECO:0007669"/>
    <property type="project" value="InterPro"/>
</dbReference>
<feature type="non-terminal residue" evidence="2">
    <location>
        <position position="1"/>
    </location>
</feature>
<dbReference type="AlphaFoldDB" id="A0A484H380"/>
<feature type="region of interest" description="Disordered" evidence="1">
    <location>
        <begin position="1"/>
        <end position="100"/>
    </location>
</feature>
<name>A0A484H380_SOUCH</name>
<dbReference type="Gene3D" id="1.10.10.60">
    <property type="entry name" value="Homeodomain-like"/>
    <property type="match status" value="1"/>
</dbReference>
<evidence type="ECO:0000313" key="3">
    <source>
        <dbReference type="Proteomes" id="UP000295264"/>
    </source>
</evidence>
<reference evidence="2 3" key="1">
    <citation type="journal article" date="2018" name="Genomics">
        <title>Molecular footprints of inshore aquatic adaptation in Indo-Pacific humpback dolphin (Sousa chinensis).</title>
        <authorList>
            <person name="Ming Y."/>
            <person name="Jian J."/>
            <person name="Yu F."/>
            <person name="Yu X."/>
            <person name="Wang J."/>
            <person name="Liu W."/>
        </authorList>
    </citation>
    <scope>NUCLEOTIDE SEQUENCE [LARGE SCALE GENOMIC DNA]</scope>
    <source>
        <strain evidence="2">MY-2018</strain>
        <tissue evidence="2">Skin</tissue>
    </source>
</reference>
<evidence type="ECO:0008006" key="4">
    <source>
        <dbReference type="Google" id="ProtNLM"/>
    </source>
</evidence>
<dbReference type="SUPFAM" id="SSF46689">
    <property type="entry name" value="Homeodomain-like"/>
    <property type="match status" value="1"/>
</dbReference>
<dbReference type="InterPro" id="IPR001356">
    <property type="entry name" value="HD"/>
</dbReference>
<protein>
    <recommendedName>
        <fullName evidence="4">Homeobox domain-containing protein</fullName>
    </recommendedName>
</protein>
<evidence type="ECO:0000256" key="1">
    <source>
        <dbReference type="SAM" id="MobiDB-lite"/>
    </source>
</evidence>
<comment type="caution">
    <text evidence="2">The sequence shown here is derived from an EMBL/GenBank/DDBJ whole genome shotgun (WGS) entry which is preliminary data.</text>
</comment>
<keyword evidence="3" id="KW-1185">Reference proteome</keyword>
<dbReference type="InterPro" id="IPR009057">
    <property type="entry name" value="Homeodomain-like_sf"/>
</dbReference>
<dbReference type="CDD" id="cd00086">
    <property type="entry name" value="homeodomain"/>
    <property type="match status" value="1"/>
</dbReference>
<organism evidence="2 3">
    <name type="scientific">Sousa chinensis</name>
    <name type="common">Indo-pacific humpbacked dolphin</name>
    <name type="synonym">Steno chinensis</name>
    <dbReference type="NCBI Taxonomy" id="103600"/>
    <lineage>
        <taxon>Eukaryota</taxon>
        <taxon>Metazoa</taxon>
        <taxon>Chordata</taxon>
        <taxon>Craniata</taxon>
        <taxon>Vertebrata</taxon>
        <taxon>Euteleostomi</taxon>
        <taxon>Mammalia</taxon>
        <taxon>Eutheria</taxon>
        <taxon>Laurasiatheria</taxon>
        <taxon>Artiodactyla</taxon>
        <taxon>Whippomorpha</taxon>
        <taxon>Cetacea</taxon>
        <taxon>Odontoceti</taxon>
        <taxon>Delphinidae</taxon>
        <taxon>Sousa</taxon>
    </lineage>
</organism>
<dbReference type="EMBL" id="QWLN02000438">
    <property type="protein sequence ID" value="TEA42081.1"/>
    <property type="molecule type" value="Genomic_DNA"/>
</dbReference>
<proteinExistence type="predicted"/>
<gene>
    <name evidence="2" type="ORF">DBR06_SOUSAS58410004</name>
</gene>
<dbReference type="Proteomes" id="UP000295264">
    <property type="component" value="Unassembled WGS sequence"/>
</dbReference>
<evidence type="ECO:0000313" key="2">
    <source>
        <dbReference type="EMBL" id="TEA42081.1"/>
    </source>
</evidence>
<feature type="compositionally biased region" description="Basic and acidic residues" evidence="1">
    <location>
        <begin position="30"/>
        <end position="44"/>
    </location>
</feature>